<evidence type="ECO:0000256" key="4">
    <source>
        <dbReference type="ARBA" id="ARBA00022485"/>
    </source>
</evidence>
<dbReference type="InterPro" id="IPR017896">
    <property type="entry name" value="4Fe4S_Fe-S-bd"/>
</dbReference>
<dbReference type="PROSITE" id="PS00198">
    <property type="entry name" value="4FE4S_FER_1"/>
    <property type="match status" value="1"/>
</dbReference>
<sequence>MKLDKVQLIYFSASGNTRRVARQVARGTGLPVQEWNLTSQRAKVDFQPDEQTLTILASPSFGGMAPKPFLEKLTQMQGKGPAILVATYGAKGIEDILAEMMEAASQQGYWVIGAAIFVARYSLAPEIAPDRPNVEDLNQAEQFGVKMFEIASKLRYGQQIRFVLPGSRPYHRYEGPGISPRTNHACVECGRCADACPVGAIPEEHPNKTDATKCIGCMRCVYICPCKARSIKGLKAWRLRHILKRKCDATRPNTFWVPYLEEGPSSGLG</sequence>
<dbReference type="GO" id="GO:0051539">
    <property type="term" value="F:4 iron, 4 sulfur cluster binding"/>
    <property type="evidence" value="ECO:0007669"/>
    <property type="project" value="UniProtKB-KW"/>
</dbReference>
<dbReference type="GO" id="GO:0009055">
    <property type="term" value="F:electron transfer activity"/>
    <property type="evidence" value="ECO:0007669"/>
    <property type="project" value="InterPro"/>
</dbReference>
<dbReference type="SUPFAM" id="SSF52218">
    <property type="entry name" value="Flavoproteins"/>
    <property type="match status" value="1"/>
</dbReference>
<dbReference type="AlphaFoldDB" id="A0A948T2S2"/>
<comment type="cofactor">
    <cofactor evidence="1">
        <name>[4Fe-4S] cluster</name>
        <dbReference type="ChEBI" id="CHEBI:49883"/>
    </cofactor>
</comment>
<comment type="caution">
    <text evidence="10">The sequence shown here is derived from an EMBL/GenBank/DDBJ whole genome shotgun (WGS) entry which is preliminary data.</text>
</comment>
<reference evidence="10" key="2">
    <citation type="submission" date="2021-04" db="EMBL/GenBank/DDBJ databases">
        <authorList>
            <person name="Gilroy R."/>
        </authorList>
    </citation>
    <scope>NUCLEOTIDE SEQUENCE</scope>
    <source>
        <strain evidence="10">B5_2728</strain>
    </source>
</reference>
<evidence type="ECO:0000256" key="2">
    <source>
        <dbReference type="ARBA" id="ARBA00003532"/>
    </source>
</evidence>
<dbReference type="PROSITE" id="PS50902">
    <property type="entry name" value="FLAVODOXIN_LIKE"/>
    <property type="match status" value="1"/>
</dbReference>
<dbReference type="InterPro" id="IPR029039">
    <property type="entry name" value="Flavoprotein-like_sf"/>
</dbReference>
<dbReference type="InterPro" id="IPR017900">
    <property type="entry name" value="4Fe4S_Fe_S_CS"/>
</dbReference>
<dbReference type="Proteomes" id="UP000713596">
    <property type="component" value="Unassembled WGS sequence"/>
</dbReference>
<dbReference type="InterPro" id="IPR008254">
    <property type="entry name" value="Flavodoxin/NO_synth"/>
</dbReference>
<dbReference type="PROSITE" id="PS51379">
    <property type="entry name" value="4FE4S_FER_2"/>
    <property type="match status" value="2"/>
</dbReference>
<evidence type="ECO:0000313" key="11">
    <source>
        <dbReference type="Proteomes" id="UP000713596"/>
    </source>
</evidence>
<feature type="domain" description="4Fe-4S ferredoxin-type" evidence="9">
    <location>
        <begin position="210"/>
        <end position="234"/>
    </location>
</feature>
<proteinExistence type="predicted"/>
<keyword evidence="5" id="KW-0479">Metal-binding</keyword>
<dbReference type="SUPFAM" id="SSF54862">
    <property type="entry name" value="4Fe-4S ferredoxins"/>
    <property type="match status" value="1"/>
</dbReference>
<gene>
    <name evidence="10" type="ORF">H9882_05645</name>
</gene>
<reference evidence="10" key="1">
    <citation type="journal article" date="2021" name="PeerJ">
        <title>Extensive microbial diversity within the chicken gut microbiome revealed by metagenomics and culture.</title>
        <authorList>
            <person name="Gilroy R."/>
            <person name="Ravi A."/>
            <person name="Getino M."/>
            <person name="Pursley I."/>
            <person name="Horton D.L."/>
            <person name="Alikhan N.F."/>
            <person name="Baker D."/>
            <person name="Gharbi K."/>
            <person name="Hall N."/>
            <person name="Watson M."/>
            <person name="Adriaenssens E.M."/>
            <person name="Foster-Nyarko E."/>
            <person name="Jarju S."/>
            <person name="Secka A."/>
            <person name="Antonio M."/>
            <person name="Oren A."/>
            <person name="Chaudhuri R.R."/>
            <person name="La Ragione R."/>
            <person name="Hildebrand F."/>
            <person name="Pallen M.J."/>
        </authorList>
    </citation>
    <scope>NUCLEOTIDE SEQUENCE</scope>
    <source>
        <strain evidence="10">B5_2728</strain>
    </source>
</reference>
<keyword evidence="7" id="KW-0411">Iron-sulfur</keyword>
<keyword evidence="6" id="KW-0408">Iron</keyword>
<dbReference type="Gene3D" id="3.30.70.20">
    <property type="match status" value="1"/>
</dbReference>
<dbReference type="PANTHER" id="PTHR24960:SF79">
    <property type="entry name" value="PHOTOSYSTEM I IRON-SULFUR CENTER"/>
    <property type="match status" value="1"/>
</dbReference>
<evidence type="ECO:0000256" key="3">
    <source>
        <dbReference type="ARBA" id="ARBA00013529"/>
    </source>
</evidence>
<feature type="domain" description="4Fe-4S ferredoxin-type" evidence="9">
    <location>
        <begin position="178"/>
        <end position="206"/>
    </location>
</feature>
<evidence type="ECO:0000256" key="6">
    <source>
        <dbReference type="ARBA" id="ARBA00023004"/>
    </source>
</evidence>
<dbReference type="Gene3D" id="3.40.50.360">
    <property type="match status" value="1"/>
</dbReference>
<evidence type="ECO:0000259" key="9">
    <source>
        <dbReference type="PROSITE" id="PS51379"/>
    </source>
</evidence>
<dbReference type="GO" id="GO:0010181">
    <property type="term" value="F:FMN binding"/>
    <property type="evidence" value="ECO:0007669"/>
    <property type="project" value="InterPro"/>
</dbReference>
<evidence type="ECO:0000256" key="1">
    <source>
        <dbReference type="ARBA" id="ARBA00001966"/>
    </source>
</evidence>
<evidence type="ECO:0000259" key="8">
    <source>
        <dbReference type="PROSITE" id="PS50902"/>
    </source>
</evidence>
<comment type="function">
    <text evidence="2">Ferredoxins are iron-sulfur proteins that transfer electrons in a wide variety of metabolic reactions.</text>
</comment>
<dbReference type="EMBL" id="JAHLFP010000046">
    <property type="protein sequence ID" value="MBU3806358.1"/>
    <property type="molecule type" value="Genomic_DNA"/>
</dbReference>
<protein>
    <recommendedName>
        <fullName evidence="3">Ferredoxin</fullName>
    </recommendedName>
</protein>
<feature type="domain" description="Flavodoxin-like" evidence="8">
    <location>
        <begin position="6"/>
        <end position="148"/>
    </location>
</feature>
<dbReference type="PANTHER" id="PTHR24960">
    <property type="entry name" value="PHOTOSYSTEM I IRON-SULFUR CENTER-RELATED"/>
    <property type="match status" value="1"/>
</dbReference>
<evidence type="ECO:0000313" key="10">
    <source>
        <dbReference type="EMBL" id="MBU3806358.1"/>
    </source>
</evidence>
<dbReference type="GO" id="GO:0046872">
    <property type="term" value="F:metal ion binding"/>
    <property type="evidence" value="ECO:0007669"/>
    <property type="project" value="UniProtKB-KW"/>
</dbReference>
<evidence type="ECO:0000256" key="5">
    <source>
        <dbReference type="ARBA" id="ARBA00022723"/>
    </source>
</evidence>
<name>A0A948T2S2_9FIRM</name>
<dbReference type="GO" id="GO:0016651">
    <property type="term" value="F:oxidoreductase activity, acting on NAD(P)H"/>
    <property type="evidence" value="ECO:0007669"/>
    <property type="project" value="UniProtKB-ARBA"/>
</dbReference>
<dbReference type="Pfam" id="PF13237">
    <property type="entry name" value="Fer4_10"/>
    <property type="match status" value="1"/>
</dbReference>
<dbReference type="InterPro" id="IPR001226">
    <property type="entry name" value="Flavodoxin_CS"/>
</dbReference>
<keyword evidence="4" id="KW-0004">4Fe-4S</keyword>
<dbReference type="InterPro" id="IPR050157">
    <property type="entry name" value="PSI_iron-sulfur_center"/>
</dbReference>
<accession>A0A948T2S2</accession>
<dbReference type="PROSITE" id="PS00201">
    <property type="entry name" value="FLAVODOXIN"/>
    <property type="match status" value="1"/>
</dbReference>
<evidence type="ECO:0000256" key="7">
    <source>
        <dbReference type="ARBA" id="ARBA00023014"/>
    </source>
</evidence>
<organism evidence="10 11">
    <name type="scientific">Candidatus Allofournierella pullistercoris</name>
    <dbReference type="NCBI Taxonomy" id="2838597"/>
    <lineage>
        <taxon>Bacteria</taxon>
        <taxon>Bacillati</taxon>
        <taxon>Bacillota</taxon>
        <taxon>Clostridia</taxon>
        <taxon>Eubacteriales</taxon>
        <taxon>Oscillospiraceae</taxon>
        <taxon>Allofournierella</taxon>
    </lineage>
</organism>